<evidence type="ECO:0000313" key="2">
    <source>
        <dbReference type="EMBL" id="CAD7443926.1"/>
    </source>
</evidence>
<feature type="compositionally biased region" description="Polar residues" evidence="1">
    <location>
        <begin position="316"/>
        <end position="326"/>
    </location>
</feature>
<feature type="region of interest" description="Disordered" evidence="1">
    <location>
        <begin position="350"/>
        <end position="374"/>
    </location>
</feature>
<evidence type="ECO:0000256" key="1">
    <source>
        <dbReference type="SAM" id="MobiDB-lite"/>
    </source>
</evidence>
<feature type="region of interest" description="Disordered" evidence="1">
    <location>
        <begin position="313"/>
        <end position="337"/>
    </location>
</feature>
<feature type="compositionally biased region" description="Low complexity" evidence="1">
    <location>
        <begin position="327"/>
        <end position="337"/>
    </location>
</feature>
<dbReference type="Gene3D" id="6.10.250.1010">
    <property type="match status" value="1"/>
</dbReference>
<protein>
    <recommendedName>
        <fullName evidence="3">DRBM domain-containing protein</fullName>
    </recommendedName>
</protein>
<gene>
    <name evidence="2" type="ORF">TBIB3V08_LOCUS6320</name>
</gene>
<reference evidence="2" key="1">
    <citation type="submission" date="2020-11" db="EMBL/GenBank/DDBJ databases">
        <authorList>
            <person name="Tran Van P."/>
        </authorList>
    </citation>
    <scope>NUCLEOTIDE SEQUENCE</scope>
</reference>
<dbReference type="EMBL" id="OD566409">
    <property type="protein sequence ID" value="CAD7443926.1"/>
    <property type="molecule type" value="Genomic_DNA"/>
</dbReference>
<accession>A0A7R9EYW7</accession>
<sequence>MSSALDHAATKAGTQDESITPIERPTEGLVCNMPVVIEEKQKSTLKRPFETLNDASKECVDTDSLEGPVLSKRLKNAEVLSASTNITITEKLIPPVSNKTFKNVDLWPPLEPDRFAGLLLLESSGASFLSIFENSFRLCGLQNYFYQCVPWGKGHICRLFVSNKMLAVEEGSSPDIAMEATAKIAVKRLINYHYILKYKSPQTRPAGIGTNVLNNSVSPIFLSWAQSIVKHAGKYSHNLVFSPLFSREELDIIKRVGQKADLRPSFRGSVEGEDLQLVLGRDIWTIARELLRVGGHNDNYQLIPPRNMGTLPSPICHSTTSNQQVPNSTQDSTTSNQTPAELDLKTFEAGSGIGAPSVSKEESTLKSKNSAPGIATLASSKQEVTVKREHSVNKDQEMATLSTSEHEITVKQEHSDEKAREMMTLQSDKQENSCGLEHLFDPTLSPLFLTGPFGRLVVVDEFTTNYQKILTTTASSNKIILARQFGRMPSGIILCRISLNNQLLATGKGASQVIAAADAAQQSVKILQQHYYTIKANCKYWSHKVVHPSMISPAGSLEELVHQLAEQMGWKPSQEVVKSSRTATGMSTFPRSFREWGEVLIETYKHIESWEDLTFSPDFSSEDKMVLARIALESGLLCRRVKTSNFLLLVVSKQFFLSKVIKSLITFPELNNKYQLIPPEIIPQLEVKDSELDKAMNSPEDEHQTLCDPAKTKPLKDSLNCRVIESSTKTCDDKPKMCDEKLKTFDEKPKTFDEKHKTFDEKPKTFDDKPKTCDEKHKTFDEKHKTFDEKPKTFDDKPKTCDEKPKTCDEKPKTCDEKPKTCDEKPKTFDEKPKTCDEKPKTCDEKQKMCDEKPKTCDEKPKTCDEKPVALSSKLVGVDGKHSLLRNNLRTNLSSKCTLTNRPSFLKDPHLARVLPYGDYGQMVLLDSCDLGAVIEDVMRSLSESCIDYKFVHEKPTARGSKRKEKECGLNLNTCRILIGGKTVTVGQHKKMRSATVIAAKKLMTKLKSQHFFVKGPRPRILPVPFIPDEKAFVSYAEKLLQEYSREETSSALVLKTDLGTKKEKILGRIAKRLDLKIYHSQPNIHFLVITKLTNFWTLVKLLASGEQNVNYKLIAPSS</sequence>
<feature type="region of interest" description="Disordered" evidence="1">
    <location>
        <begin position="794"/>
        <end position="813"/>
    </location>
</feature>
<evidence type="ECO:0008006" key="3">
    <source>
        <dbReference type="Google" id="ProtNLM"/>
    </source>
</evidence>
<proteinExistence type="predicted"/>
<name>A0A7R9EYW7_9NEOP</name>
<feature type="region of interest" description="Disordered" evidence="1">
    <location>
        <begin position="1"/>
        <end position="25"/>
    </location>
</feature>
<dbReference type="AlphaFoldDB" id="A0A7R9EYW7"/>
<organism evidence="2">
    <name type="scientific">Timema bartmani</name>
    <dbReference type="NCBI Taxonomy" id="61472"/>
    <lineage>
        <taxon>Eukaryota</taxon>
        <taxon>Metazoa</taxon>
        <taxon>Ecdysozoa</taxon>
        <taxon>Arthropoda</taxon>
        <taxon>Hexapoda</taxon>
        <taxon>Insecta</taxon>
        <taxon>Pterygota</taxon>
        <taxon>Neoptera</taxon>
        <taxon>Polyneoptera</taxon>
        <taxon>Phasmatodea</taxon>
        <taxon>Timematodea</taxon>
        <taxon>Timematoidea</taxon>
        <taxon>Timematidae</taxon>
        <taxon>Timema</taxon>
    </lineage>
</organism>